<proteinExistence type="predicted"/>
<keyword evidence="3" id="KW-1185">Reference proteome</keyword>
<gene>
    <name evidence="2" type="ORF">FALBO_6446</name>
</gene>
<feature type="region of interest" description="Disordered" evidence="1">
    <location>
        <begin position="33"/>
        <end position="115"/>
    </location>
</feature>
<evidence type="ECO:0000313" key="3">
    <source>
        <dbReference type="Proteomes" id="UP000554235"/>
    </source>
</evidence>
<feature type="region of interest" description="Disordered" evidence="1">
    <location>
        <begin position="206"/>
        <end position="236"/>
    </location>
</feature>
<feature type="region of interest" description="Disordered" evidence="1">
    <location>
        <begin position="156"/>
        <end position="190"/>
    </location>
</feature>
<reference evidence="2 3" key="1">
    <citation type="submission" date="2020-01" db="EMBL/GenBank/DDBJ databases">
        <title>Identification and distribution of gene clusters putatively required for synthesis of sphingolipid metabolism inhibitors in phylogenetically diverse species of the filamentous fungus Fusarium.</title>
        <authorList>
            <person name="Kim H.-S."/>
            <person name="Busman M."/>
            <person name="Brown D.W."/>
            <person name="Divon H."/>
            <person name="Uhlig S."/>
            <person name="Proctor R.H."/>
        </authorList>
    </citation>
    <scope>NUCLEOTIDE SEQUENCE [LARGE SCALE GENOMIC DNA]</scope>
    <source>
        <strain evidence="2 3">NRRL 20459</strain>
    </source>
</reference>
<name>A0A8H4PDD4_9HYPO</name>
<dbReference type="EMBL" id="JAADYS010000836">
    <property type="protein sequence ID" value="KAF4466698.1"/>
    <property type="molecule type" value="Genomic_DNA"/>
</dbReference>
<evidence type="ECO:0000313" key="2">
    <source>
        <dbReference type="EMBL" id="KAF4466698.1"/>
    </source>
</evidence>
<dbReference type="AlphaFoldDB" id="A0A8H4PDD4"/>
<feature type="compositionally biased region" description="Polar residues" evidence="1">
    <location>
        <begin position="158"/>
        <end position="170"/>
    </location>
</feature>
<evidence type="ECO:0000256" key="1">
    <source>
        <dbReference type="SAM" id="MobiDB-lite"/>
    </source>
</evidence>
<dbReference type="Proteomes" id="UP000554235">
    <property type="component" value="Unassembled WGS sequence"/>
</dbReference>
<comment type="caution">
    <text evidence="2">The sequence shown here is derived from an EMBL/GenBank/DDBJ whole genome shotgun (WGS) entry which is preliminary data.</text>
</comment>
<feature type="compositionally biased region" description="Polar residues" evidence="1">
    <location>
        <begin position="206"/>
        <end position="235"/>
    </location>
</feature>
<feature type="compositionally biased region" description="Low complexity" evidence="1">
    <location>
        <begin position="87"/>
        <end position="103"/>
    </location>
</feature>
<sequence length="629" mass="67211">METFGQNMCPDSCLRDAFPEEYERFWRRLGQDISDSEVEGHASDSMGSAPMQGESSEDELQPVRPSPWDETYQGENLFGNSPDLGEEPASSTETTSAMATSPAVSYSAEDNSVGELPTPEQVLADALRASSPMGDELMGNESVGNSLTINEPLADTVEASNPVDNSTTGDNDLEDLYNFPPPPAENSLAGMSIDFDMGNLSVGNSLANNQPLADNDMASNPVDNSVTGNNGTDDMSTPLPLLAENGLASTPTANPPLGDLSAVNNTFTNTQLADNFTATSNPVGNTTTGNDGMNDMPIPFPLLADNGMVSTPNTGNWGNLTADMSMGNMSMSNFGMAGQVPAVNNTATALPSSDFIGGNFMPNPPMGNNAMGGVVMDNLTMTNAPLASNMSIQDTSMVGNLATGDMSNGHICNNFIPTNFGGNYSMDTPLNYMGGNPIMGWNQPNQIPASTQLAYNTMNNGYAPNSSVVQNNFPGQQLANPFLGTRAQGSNLMGPASINVPPARRRQQIFQQEMAQLHRENDLVAPAQPAGNPVPSNVGNGGPSRPPVLSFLRGSNLASQMRSRSEFNRGGSRYNEGEWLCETCRKSRVRMGHRLEMHPEMTGKKKRQECEDCDRKVKRRTCGFYVRLP</sequence>
<organism evidence="2 3">
    <name type="scientific">Fusarium albosuccineum</name>
    <dbReference type="NCBI Taxonomy" id="1237068"/>
    <lineage>
        <taxon>Eukaryota</taxon>
        <taxon>Fungi</taxon>
        <taxon>Dikarya</taxon>
        <taxon>Ascomycota</taxon>
        <taxon>Pezizomycotina</taxon>
        <taxon>Sordariomycetes</taxon>
        <taxon>Hypocreomycetidae</taxon>
        <taxon>Hypocreales</taxon>
        <taxon>Nectriaceae</taxon>
        <taxon>Fusarium</taxon>
        <taxon>Fusarium decemcellulare species complex</taxon>
    </lineage>
</organism>
<accession>A0A8H4PDD4</accession>
<protein>
    <submittedName>
        <fullName evidence="2">Uncharacterized protein</fullName>
    </submittedName>
</protein>